<dbReference type="Proteomes" id="UP000184080">
    <property type="component" value="Unassembled WGS sequence"/>
</dbReference>
<protein>
    <submittedName>
        <fullName evidence="1">Uncharacterized protein</fullName>
    </submittedName>
</protein>
<organism evidence="1 2">
    <name type="scientific">Clostridium amylolyticum</name>
    <dbReference type="NCBI Taxonomy" id="1121298"/>
    <lineage>
        <taxon>Bacteria</taxon>
        <taxon>Bacillati</taxon>
        <taxon>Bacillota</taxon>
        <taxon>Clostridia</taxon>
        <taxon>Eubacteriales</taxon>
        <taxon>Clostridiaceae</taxon>
        <taxon>Clostridium</taxon>
    </lineage>
</organism>
<keyword evidence="2" id="KW-1185">Reference proteome</keyword>
<dbReference type="AlphaFoldDB" id="A0A1M6N127"/>
<dbReference type="EMBL" id="FQZO01000010">
    <property type="protein sequence ID" value="SHJ89385.1"/>
    <property type="molecule type" value="Genomic_DNA"/>
</dbReference>
<reference evidence="1 2" key="1">
    <citation type="submission" date="2016-11" db="EMBL/GenBank/DDBJ databases">
        <authorList>
            <person name="Jaros S."/>
            <person name="Januszkiewicz K."/>
            <person name="Wedrychowicz H."/>
        </authorList>
    </citation>
    <scope>NUCLEOTIDE SEQUENCE [LARGE SCALE GENOMIC DNA]</scope>
    <source>
        <strain evidence="1 2">DSM 21864</strain>
    </source>
</reference>
<evidence type="ECO:0000313" key="2">
    <source>
        <dbReference type="Proteomes" id="UP000184080"/>
    </source>
</evidence>
<dbReference type="RefSeq" id="WP_178140776.1">
    <property type="nucleotide sequence ID" value="NZ_FQZO01000010.1"/>
</dbReference>
<dbReference type="STRING" id="1121298.SAMN05444401_0034"/>
<sequence>MAEVLVHEMQYYGGKVPSDIELVNYSDEYYHDYRHICCDCFRSLSIATNLNPVHFIQEKKS</sequence>
<accession>A0A1M6N127</accession>
<evidence type="ECO:0000313" key="1">
    <source>
        <dbReference type="EMBL" id="SHJ89385.1"/>
    </source>
</evidence>
<name>A0A1M6N127_9CLOT</name>
<proteinExistence type="predicted"/>
<gene>
    <name evidence="1" type="ORF">SAMN05444401_0034</name>
</gene>